<sequence length="134" mass="15241">MTTIKRKVAVTLKARSRRTIKPIGDDEAEAKPQRRGKIPRVSRLMALAIQFDEMIRSGEAKDATELAILYDVTQPRMSQIRALSLLAPDIQEALLNLPLETTGRSHIHEKILRPVCSEIDFDRQREIWIEIAAV</sequence>
<dbReference type="Proteomes" id="UP000315010">
    <property type="component" value="Unassembled WGS sequence"/>
</dbReference>
<protein>
    <submittedName>
        <fullName evidence="1">Uncharacterized protein</fullName>
    </submittedName>
</protein>
<gene>
    <name evidence="1" type="ORF">CA13_20180</name>
</gene>
<name>A0A5C5Z1V6_9BACT</name>
<evidence type="ECO:0000313" key="1">
    <source>
        <dbReference type="EMBL" id="TWT80573.1"/>
    </source>
</evidence>
<accession>A0A5C5Z1V6</accession>
<organism evidence="1 2">
    <name type="scientific">Novipirellula herctigrandis</name>
    <dbReference type="NCBI Taxonomy" id="2527986"/>
    <lineage>
        <taxon>Bacteria</taxon>
        <taxon>Pseudomonadati</taxon>
        <taxon>Planctomycetota</taxon>
        <taxon>Planctomycetia</taxon>
        <taxon>Pirellulales</taxon>
        <taxon>Pirellulaceae</taxon>
        <taxon>Novipirellula</taxon>
    </lineage>
</organism>
<keyword evidence="2" id="KW-1185">Reference proteome</keyword>
<proteinExistence type="predicted"/>
<evidence type="ECO:0000313" key="2">
    <source>
        <dbReference type="Proteomes" id="UP000315010"/>
    </source>
</evidence>
<dbReference type="RefSeq" id="WP_419194116.1">
    <property type="nucleotide sequence ID" value="NZ_SJPJ01000001.1"/>
</dbReference>
<dbReference type="EMBL" id="SJPJ01000001">
    <property type="protein sequence ID" value="TWT80573.1"/>
    <property type="molecule type" value="Genomic_DNA"/>
</dbReference>
<dbReference type="AlphaFoldDB" id="A0A5C5Z1V6"/>
<reference evidence="1 2" key="1">
    <citation type="submission" date="2019-02" db="EMBL/GenBank/DDBJ databases">
        <title>Deep-cultivation of Planctomycetes and their phenomic and genomic characterization uncovers novel biology.</title>
        <authorList>
            <person name="Wiegand S."/>
            <person name="Jogler M."/>
            <person name="Boedeker C."/>
            <person name="Pinto D."/>
            <person name="Vollmers J."/>
            <person name="Rivas-Marin E."/>
            <person name="Kohn T."/>
            <person name="Peeters S.H."/>
            <person name="Heuer A."/>
            <person name="Rast P."/>
            <person name="Oberbeckmann S."/>
            <person name="Bunk B."/>
            <person name="Jeske O."/>
            <person name="Meyerdierks A."/>
            <person name="Storesund J.E."/>
            <person name="Kallscheuer N."/>
            <person name="Luecker S."/>
            <person name="Lage O.M."/>
            <person name="Pohl T."/>
            <person name="Merkel B.J."/>
            <person name="Hornburger P."/>
            <person name="Mueller R.-W."/>
            <person name="Bruemmer F."/>
            <person name="Labrenz M."/>
            <person name="Spormann A.M."/>
            <person name="Op Den Camp H."/>
            <person name="Overmann J."/>
            <person name="Amann R."/>
            <person name="Jetten M.S.M."/>
            <person name="Mascher T."/>
            <person name="Medema M.H."/>
            <person name="Devos D.P."/>
            <person name="Kaster A.-K."/>
            <person name="Ovreas L."/>
            <person name="Rohde M."/>
            <person name="Galperin M.Y."/>
            <person name="Jogler C."/>
        </authorList>
    </citation>
    <scope>NUCLEOTIDE SEQUENCE [LARGE SCALE GENOMIC DNA]</scope>
    <source>
        <strain evidence="1 2">CA13</strain>
    </source>
</reference>
<comment type="caution">
    <text evidence="1">The sequence shown here is derived from an EMBL/GenBank/DDBJ whole genome shotgun (WGS) entry which is preliminary data.</text>
</comment>